<dbReference type="AlphaFoldDB" id="A0AAV0LGE6"/>
<sequence>MFNHPSRIERSCRRTSVGLGSRLSSGPCRAGF</sequence>
<dbReference type="EMBL" id="CAMGYJ010000006">
    <property type="protein sequence ID" value="CAI0433285.1"/>
    <property type="molecule type" value="Genomic_DNA"/>
</dbReference>
<evidence type="ECO:0000313" key="3">
    <source>
        <dbReference type="Proteomes" id="UP001154282"/>
    </source>
</evidence>
<evidence type="ECO:0000313" key="2">
    <source>
        <dbReference type="EMBL" id="CAI0433285.1"/>
    </source>
</evidence>
<feature type="region of interest" description="Disordered" evidence="1">
    <location>
        <begin position="1"/>
        <end position="32"/>
    </location>
</feature>
<evidence type="ECO:0000256" key="1">
    <source>
        <dbReference type="SAM" id="MobiDB-lite"/>
    </source>
</evidence>
<protein>
    <submittedName>
        <fullName evidence="2">Uncharacterized protein</fullName>
    </submittedName>
</protein>
<gene>
    <name evidence="2" type="ORF">LITE_LOCUS23786</name>
</gene>
<proteinExistence type="predicted"/>
<feature type="compositionally biased region" description="Basic and acidic residues" evidence="1">
    <location>
        <begin position="1"/>
        <end position="12"/>
    </location>
</feature>
<dbReference type="Proteomes" id="UP001154282">
    <property type="component" value="Unassembled WGS sequence"/>
</dbReference>
<organism evidence="2 3">
    <name type="scientific">Linum tenue</name>
    <dbReference type="NCBI Taxonomy" id="586396"/>
    <lineage>
        <taxon>Eukaryota</taxon>
        <taxon>Viridiplantae</taxon>
        <taxon>Streptophyta</taxon>
        <taxon>Embryophyta</taxon>
        <taxon>Tracheophyta</taxon>
        <taxon>Spermatophyta</taxon>
        <taxon>Magnoliopsida</taxon>
        <taxon>eudicotyledons</taxon>
        <taxon>Gunneridae</taxon>
        <taxon>Pentapetalae</taxon>
        <taxon>rosids</taxon>
        <taxon>fabids</taxon>
        <taxon>Malpighiales</taxon>
        <taxon>Linaceae</taxon>
        <taxon>Linum</taxon>
    </lineage>
</organism>
<comment type="caution">
    <text evidence="2">The sequence shown here is derived from an EMBL/GenBank/DDBJ whole genome shotgun (WGS) entry which is preliminary data.</text>
</comment>
<name>A0AAV0LGE6_9ROSI</name>
<reference evidence="2" key="1">
    <citation type="submission" date="2022-08" db="EMBL/GenBank/DDBJ databases">
        <authorList>
            <person name="Gutierrez-Valencia J."/>
        </authorList>
    </citation>
    <scope>NUCLEOTIDE SEQUENCE</scope>
</reference>
<accession>A0AAV0LGE6</accession>
<keyword evidence="3" id="KW-1185">Reference proteome</keyword>